<protein>
    <recommendedName>
        <fullName evidence="1">T6SS Phospholipase effector Tle1-like catalytic domain-containing protein</fullName>
    </recommendedName>
</protein>
<dbReference type="PROSITE" id="PS51257">
    <property type="entry name" value="PROKAR_LIPOPROTEIN"/>
    <property type="match status" value="1"/>
</dbReference>
<dbReference type="Gene3D" id="3.40.50.1820">
    <property type="entry name" value="alpha/beta hydrolase"/>
    <property type="match status" value="1"/>
</dbReference>
<gene>
    <name evidence="2" type="ORF">HELGO_WM2500</name>
</gene>
<accession>A0A6S6S9P2</accession>
<dbReference type="PANTHER" id="PTHR33840">
    <property type="match status" value="1"/>
</dbReference>
<sequence length="584" mass="65767">MKRIIKYLSLILVLGALIGCSAKKPILHLPISKTNEAQKLVIFIDGTDNDESSYTNVSKLRNLITLQNRTDIRSAYVEGVGNGYLVLGKIFGTGFGKDIRQAYEFLTTHYKTSDNKIYLFGFSRGSFAVRRLAGLVQVAGIPDLSTLTKEDREKLVEKVYDIYMDYDGKSSDNKITIMKNQRKRIATQLGKYYSNHRVQIEFVGIWDTVEALAIPDYEENVTIIDEPPMIDQLCNAKEVAHVLSLDDDRARIFTPILLDNNASIHQCGTEIIKDRDIQQVFFSGAHSDVGGGYADTDIDGVSLNWMLSKIDKSGGSGLVPENTRVYADPLGKTHDPEADLAFGYRFMHRSISRYKKKYLLDNFTVHQSVIDRLAVIPRQCNEIQWKDESLTSSLSDCFEFNKANNTFHYNKNRGNCDISVTHEEGYISPVVKEMGDVPLCTIENVFPCKIQIDANISKRKTGVKLSKDNSYTFKIKLLKNWNDHEICSTPEDGRRFTRYGSKVSHIGMALISPFEEITIAGYTELIGSIGHDKIRLGQLVKNHTIFSPTVSGELIVSINEPTILGKRVYNNNNGQLELIITQID</sequence>
<reference evidence="2" key="1">
    <citation type="submission" date="2020-01" db="EMBL/GenBank/DDBJ databases">
        <authorList>
            <person name="Meier V. D."/>
            <person name="Meier V D."/>
        </authorList>
    </citation>
    <scope>NUCLEOTIDE SEQUENCE</scope>
    <source>
        <strain evidence="2">HLG_WM_MAG_01</strain>
    </source>
</reference>
<dbReference type="AlphaFoldDB" id="A0A6S6S9P2"/>
<dbReference type="InterPro" id="IPR018712">
    <property type="entry name" value="Tle1-like_cat"/>
</dbReference>
<dbReference type="SUPFAM" id="SSF53474">
    <property type="entry name" value="alpha/beta-Hydrolases"/>
    <property type="match status" value="1"/>
</dbReference>
<feature type="domain" description="T6SS Phospholipase effector Tle1-like catalytic" evidence="1">
    <location>
        <begin position="39"/>
        <end position="308"/>
    </location>
</feature>
<evidence type="ECO:0000313" key="2">
    <source>
        <dbReference type="EMBL" id="CAA6801814.1"/>
    </source>
</evidence>
<dbReference type="Pfam" id="PF09994">
    <property type="entry name" value="T6SS_Tle1-like_cat"/>
    <property type="match status" value="1"/>
</dbReference>
<dbReference type="PANTHER" id="PTHR33840:SF1">
    <property type="entry name" value="TLE1 PHOSPHOLIPASE DOMAIN-CONTAINING PROTEIN"/>
    <property type="match status" value="1"/>
</dbReference>
<proteinExistence type="predicted"/>
<dbReference type="InterPro" id="IPR029058">
    <property type="entry name" value="AB_hydrolase_fold"/>
</dbReference>
<dbReference type="EMBL" id="CACVAS010000020">
    <property type="protein sequence ID" value="CAA6801814.1"/>
    <property type="molecule type" value="Genomic_DNA"/>
</dbReference>
<name>A0A6S6S9P2_9BACT</name>
<evidence type="ECO:0000259" key="1">
    <source>
        <dbReference type="Pfam" id="PF09994"/>
    </source>
</evidence>
<organism evidence="2">
    <name type="scientific">uncultured Sulfurovum sp</name>
    <dbReference type="NCBI Taxonomy" id="269237"/>
    <lineage>
        <taxon>Bacteria</taxon>
        <taxon>Pseudomonadati</taxon>
        <taxon>Campylobacterota</taxon>
        <taxon>Epsilonproteobacteria</taxon>
        <taxon>Campylobacterales</taxon>
        <taxon>Sulfurovaceae</taxon>
        <taxon>Sulfurovum</taxon>
        <taxon>environmental samples</taxon>
    </lineage>
</organism>